<dbReference type="InterPro" id="IPR049530">
    <property type="entry name" value="EC042_2821"/>
</dbReference>
<dbReference type="RefSeq" id="WP_091279238.1">
    <property type="nucleotide sequence ID" value="NZ_LT629804.1"/>
</dbReference>
<evidence type="ECO:0000313" key="4">
    <source>
        <dbReference type="Proteomes" id="UP000214355"/>
    </source>
</evidence>
<dbReference type="Pfam" id="PF12358">
    <property type="entry name" value="DUF3644"/>
    <property type="match status" value="1"/>
</dbReference>
<protein>
    <submittedName>
        <fullName evidence="3">Uncharacterized protein</fullName>
    </submittedName>
</protein>
<reference evidence="4" key="1">
    <citation type="submission" date="2016-10" db="EMBL/GenBank/DDBJ databases">
        <authorList>
            <person name="Varghese N."/>
            <person name="Submissions S."/>
        </authorList>
    </citation>
    <scope>NUCLEOTIDE SEQUENCE [LARGE SCALE GENOMIC DNA]</scope>
    <source>
        <strain evidence="4">DSM 10002</strain>
    </source>
</reference>
<dbReference type="InterPro" id="IPR022104">
    <property type="entry name" value="DUF3644"/>
</dbReference>
<dbReference type="EMBL" id="LT629804">
    <property type="protein sequence ID" value="SDU78236.1"/>
    <property type="molecule type" value="Genomic_DNA"/>
</dbReference>
<evidence type="ECO:0000259" key="1">
    <source>
        <dbReference type="Pfam" id="PF12358"/>
    </source>
</evidence>
<dbReference type="Proteomes" id="UP000214355">
    <property type="component" value="Chromosome I"/>
</dbReference>
<feature type="domain" description="EC042-2821-like Restriction Endonuclease-like" evidence="2">
    <location>
        <begin position="228"/>
        <end position="320"/>
    </location>
</feature>
<accession>A0A1H2LCS9</accession>
<evidence type="ECO:0000259" key="2">
    <source>
        <dbReference type="Pfam" id="PF18740"/>
    </source>
</evidence>
<keyword evidence="4" id="KW-1185">Reference proteome</keyword>
<dbReference type="STRING" id="131112.SAMN04489737_0385"/>
<name>A0A1H2LCS9_9ACTO</name>
<dbReference type="GeneID" id="65344140"/>
<dbReference type="AlphaFoldDB" id="A0A1H2LCS9"/>
<sequence>MCLDLQNELLDKSQELFTLAVELYNRPTIKYHAEGCAIFLCSAWELMLKAEICKRSGNKALFYSGTGRTLSLSDCLKKIFTNENDPLRKNMDKVIELRNTSTHFITMEYEIFYGPILQACVSNYAEKIEELHGRCMSDIMPENYLNLSVNRTVVDEDKVRAKYSPEIAEKLLLQYNSITQDIGEGNERYASFYQTNLIVVKNPKKADLAVRLYSESEAGLAIGKQLINPSEKYIYTYNKACHAISKRIRKSDIIFLYKGKPQDRFNSFHFKQFVDFYDMKNDLRFAFNRATRGEEPAYIYSEQVIQFVVEEIRKNPKIIDLLVNKQNKRNDPQEQGNSQ</sequence>
<evidence type="ECO:0000313" key="3">
    <source>
        <dbReference type="EMBL" id="SDU78236.1"/>
    </source>
</evidence>
<dbReference type="OrthoDB" id="1551227at2"/>
<proteinExistence type="predicted"/>
<dbReference type="Pfam" id="PF18740">
    <property type="entry name" value="EC042_2821"/>
    <property type="match status" value="1"/>
</dbReference>
<feature type="domain" description="DUF3644" evidence="1">
    <location>
        <begin position="8"/>
        <end position="180"/>
    </location>
</feature>
<gene>
    <name evidence="3" type="ORF">SAMN04489737_0385</name>
</gene>
<organism evidence="3 4">
    <name type="scientific">Arcanobacterium phocae</name>
    <dbReference type="NCBI Taxonomy" id="131112"/>
    <lineage>
        <taxon>Bacteria</taxon>
        <taxon>Bacillati</taxon>
        <taxon>Actinomycetota</taxon>
        <taxon>Actinomycetes</taxon>
        <taxon>Actinomycetales</taxon>
        <taxon>Actinomycetaceae</taxon>
        <taxon>Arcanobacterium</taxon>
    </lineage>
</organism>